<proteinExistence type="predicted"/>
<dbReference type="GO" id="GO:0005886">
    <property type="term" value="C:plasma membrane"/>
    <property type="evidence" value="ECO:0007669"/>
    <property type="project" value="UniProtKB-SubCell"/>
</dbReference>
<keyword evidence="3 6" id="KW-0812">Transmembrane</keyword>
<sequence length="185" mass="21860">MLRILRELHKKRIISMKSIKELKRLFITIFENHQLINNYFCLKLLFSYGSFFGRFLTGLLLIENSWKPKLESNIQNESLYDLISFEKWVKFMFVSVFCSISVVIITMTCKRVSQNVTNAIMNCYLLQSKVRYNSYEYKEIKAFRTFIFENQLSFNAAGFFDVHPSILLSISASSVTYFLVLLQFN</sequence>
<evidence type="ECO:0000256" key="4">
    <source>
        <dbReference type="ARBA" id="ARBA00022989"/>
    </source>
</evidence>
<name>A0ABD1F2H8_HYPHA</name>
<dbReference type="Pfam" id="PF08395">
    <property type="entry name" value="7tm_7"/>
    <property type="match status" value="1"/>
</dbReference>
<organism evidence="7 8">
    <name type="scientific">Hypothenemus hampei</name>
    <name type="common">Coffee berry borer</name>
    <dbReference type="NCBI Taxonomy" id="57062"/>
    <lineage>
        <taxon>Eukaryota</taxon>
        <taxon>Metazoa</taxon>
        <taxon>Ecdysozoa</taxon>
        <taxon>Arthropoda</taxon>
        <taxon>Hexapoda</taxon>
        <taxon>Insecta</taxon>
        <taxon>Pterygota</taxon>
        <taxon>Neoptera</taxon>
        <taxon>Endopterygota</taxon>
        <taxon>Coleoptera</taxon>
        <taxon>Polyphaga</taxon>
        <taxon>Cucujiformia</taxon>
        <taxon>Curculionidae</taxon>
        <taxon>Scolytinae</taxon>
        <taxon>Hypothenemus</taxon>
    </lineage>
</organism>
<protein>
    <submittedName>
        <fullName evidence="7">Uncharacterized protein</fullName>
    </submittedName>
</protein>
<accession>A0ABD1F2H8</accession>
<evidence type="ECO:0000256" key="6">
    <source>
        <dbReference type="SAM" id="Phobius"/>
    </source>
</evidence>
<gene>
    <name evidence="7" type="ORF">ABEB36_004176</name>
</gene>
<evidence type="ECO:0000256" key="1">
    <source>
        <dbReference type="ARBA" id="ARBA00004651"/>
    </source>
</evidence>
<evidence type="ECO:0000256" key="2">
    <source>
        <dbReference type="ARBA" id="ARBA00022475"/>
    </source>
</evidence>
<reference evidence="7 8" key="1">
    <citation type="submission" date="2024-05" db="EMBL/GenBank/DDBJ databases">
        <title>Genetic variation in Jamaican populations of the coffee berry borer (Hypothenemus hampei).</title>
        <authorList>
            <person name="Errbii M."/>
            <person name="Myrie A."/>
        </authorList>
    </citation>
    <scope>NUCLEOTIDE SEQUENCE [LARGE SCALE GENOMIC DNA]</scope>
    <source>
        <strain evidence="7">JA-Hopewell-2020-01-JO</strain>
        <tissue evidence="7">Whole body</tissue>
    </source>
</reference>
<feature type="transmembrane region" description="Helical" evidence="6">
    <location>
        <begin position="88"/>
        <end position="109"/>
    </location>
</feature>
<keyword evidence="8" id="KW-1185">Reference proteome</keyword>
<keyword evidence="2" id="KW-1003">Cell membrane</keyword>
<keyword evidence="5 6" id="KW-0472">Membrane</keyword>
<comment type="subcellular location">
    <subcellularLocation>
        <location evidence="1">Cell membrane</location>
        <topology evidence="1">Multi-pass membrane protein</topology>
    </subcellularLocation>
</comment>
<dbReference type="EMBL" id="JBDJPC010000003">
    <property type="protein sequence ID" value="KAL1509439.1"/>
    <property type="molecule type" value="Genomic_DNA"/>
</dbReference>
<dbReference type="InterPro" id="IPR013604">
    <property type="entry name" value="7TM_chemorcpt"/>
</dbReference>
<feature type="transmembrane region" description="Helical" evidence="6">
    <location>
        <begin position="40"/>
        <end position="62"/>
    </location>
</feature>
<evidence type="ECO:0000256" key="5">
    <source>
        <dbReference type="ARBA" id="ARBA00023136"/>
    </source>
</evidence>
<evidence type="ECO:0000313" key="7">
    <source>
        <dbReference type="EMBL" id="KAL1509439.1"/>
    </source>
</evidence>
<dbReference type="Proteomes" id="UP001566132">
    <property type="component" value="Unassembled WGS sequence"/>
</dbReference>
<keyword evidence="4 6" id="KW-1133">Transmembrane helix</keyword>
<evidence type="ECO:0000313" key="8">
    <source>
        <dbReference type="Proteomes" id="UP001566132"/>
    </source>
</evidence>
<evidence type="ECO:0000256" key="3">
    <source>
        <dbReference type="ARBA" id="ARBA00022692"/>
    </source>
</evidence>
<dbReference type="AlphaFoldDB" id="A0ABD1F2H8"/>
<comment type="caution">
    <text evidence="7">The sequence shown here is derived from an EMBL/GenBank/DDBJ whole genome shotgun (WGS) entry which is preliminary data.</text>
</comment>